<dbReference type="AlphaFoldDB" id="A0AAV1SNL8"/>
<dbReference type="PANTHER" id="PTHR47123:SF28">
    <property type="entry name" value="F-BOX DOMAIN-CONTAINING PROTEIN"/>
    <property type="match status" value="1"/>
</dbReference>
<dbReference type="InterPro" id="IPR005174">
    <property type="entry name" value="KIB1-4_b-propeller"/>
</dbReference>
<sequence>MISKRLDSRVDILRFRAVCTSWRCSVSLPSFDQELPLILDVPDPISVAALLFQTTISRMELVRKDPNSSSPSLSKTWLVKVGESNYGKLQLFNPLTNQEIKHCLAPLSLDEFMFVELSKAFLLKLPSGSSVFGINKVVLFPVSANSSDGTEFGILAIFHEVELAYWKYGDENWILLDTLENAQYDDIIVYRAQVYVVDRWGTVSWIDSSLNVIQYSPSLYSCGGQKHLVECCGDLYVVDRVYKLDEEWGKWIDVKSLDDKVFVLGMDCSFSFSSREFNGGKGNCIYYVDNDDYVDTGLSPESIHVFHLEDRSIYKLAAIPEFSEIFWPPRNGSSL</sequence>
<proteinExistence type="predicted"/>
<name>A0AAV1SNL8_9ROSI</name>
<feature type="domain" description="KIB1-4 beta-propeller" evidence="1">
    <location>
        <begin position="68"/>
        <end position="306"/>
    </location>
</feature>
<dbReference type="EMBL" id="CAWUPB010001195">
    <property type="protein sequence ID" value="CAK7355610.1"/>
    <property type="molecule type" value="Genomic_DNA"/>
</dbReference>
<dbReference type="PANTHER" id="PTHR47123">
    <property type="entry name" value="F-BOX PROTEIN SKIP23"/>
    <property type="match status" value="1"/>
</dbReference>
<evidence type="ECO:0000259" key="1">
    <source>
        <dbReference type="Pfam" id="PF03478"/>
    </source>
</evidence>
<dbReference type="Proteomes" id="UP001314170">
    <property type="component" value="Unassembled WGS sequence"/>
</dbReference>
<dbReference type="Pfam" id="PF03478">
    <property type="entry name" value="Beta-prop_KIB1-4"/>
    <property type="match status" value="1"/>
</dbReference>
<reference evidence="2 3" key="1">
    <citation type="submission" date="2024-01" db="EMBL/GenBank/DDBJ databases">
        <authorList>
            <person name="Waweru B."/>
        </authorList>
    </citation>
    <scope>NUCLEOTIDE SEQUENCE [LARGE SCALE GENOMIC DNA]</scope>
</reference>
<evidence type="ECO:0000313" key="3">
    <source>
        <dbReference type="Proteomes" id="UP001314170"/>
    </source>
</evidence>
<comment type="caution">
    <text evidence="2">The sequence shown here is derived from an EMBL/GenBank/DDBJ whole genome shotgun (WGS) entry which is preliminary data.</text>
</comment>
<gene>
    <name evidence="2" type="ORF">DCAF_LOCUS25870</name>
</gene>
<dbReference type="InterPro" id="IPR051304">
    <property type="entry name" value="SCF_F-box_domain"/>
</dbReference>
<protein>
    <recommendedName>
        <fullName evidence="1">KIB1-4 beta-propeller domain-containing protein</fullName>
    </recommendedName>
</protein>
<organism evidence="2 3">
    <name type="scientific">Dovyalis caffra</name>
    <dbReference type="NCBI Taxonomy" id="77055"/>
    <lineage>
        <taxon>Eukaryota</taxon>
        <taxon>Viridiplantae</taxon>
        <taxon>Streptophyta</taxon>
        <taxon>Embryophyta</taxon>
        <taxon>Tracheophyta</taxon>
        <taxon>Spermatophyta</taxon>
        <taxon>Magnoliopsida</taxon>
        <taxon>eudicotyledons</taxon>
        <taxon>Gunneridae</taxon>
        <taxon>Pentapetalae</taxon>
        <taxon>rosids</taxon>
        <taxon>fabids</taxon>
        <taxon>Malpighiales</taxon>
        <taxon>Salicaceae</taxon>
        <taxon>Flacourtieae</taxon>
        <taxon>Dovyalis</taxon>
    </lineage>
</organism>
<evidence type="ECO:0000313" key="2">
    <source>
        <dbReference type="EMBL" id="CAK7355610.1"/>
    </source>
</evidence>
<keyword evidence="3" id="KW-1185">Reference proteome</keyword>
<accession>A0AAV1SNL8</accession>